<organism evidence="1 2">
    <name type="scientific">Roseofilum acuticapitatum BLCC-M154</name>
    <dbReference type="NCBI Taxonomy" id="3022444"/>
    <lineage>
        <taxon>Bacteria</taxon>
        <taxon>Bacillati</taxon>
        <taxon>Cyanobacteriota</taxon>
        <taxon>Cyanophyceae</taxon>
        <taxon>Desertifilales</taxon>
        <taxon>Desertifilaceae</taxon>
        <taxon>Roseofilum</taxon>
        <taxon>Roseofilum acuticapitatum</taxon>
    </lineage>
</organism>
<sequence>MAFSSILRTLRRSPLTQELLTKLGDNRSLELQGIPRFPKGLVASALSQAESRSLLVVTATMEEENRWTAQLEAMIKAFR</sequence>
<evidence type="ECO:0000313" key="2">
    <source>
        <dbReference type="Proteomes" id="UP001235303"/>
    </source>
</evidence>
<accession>A0ABT7B208</accession>
<protein>
    <submittedName>
        <fullName evidence="1">Uncharacterized protein</fullName>
    </submittedName>
</protein>
<keyword evidence="2" id="KW-1185">Reference proteome</keyword>
<dbReference type="EMBL" id="JAQOSP010000149">
    <property type="protein sequence ID" value="MDJ1172343.1"/>
    <property type="molecule type" value="Genomic_DNA"/>
</dbReference>
<gene>
    <name evidence="1" type="ORF">PMG71_23215</name>
</gene>
<name>A0ABT7B208_9CYAN</name>
<comment type="caution">
    <text evidence="1">The sequence shown here is derived from an EMBL/GenBank/DDBJ whole genome shotgun (WGS) entry which is preliminary data.</text>
</comment>
<dbReference type="Proteomes" id="UP001235303">
    <property type="component" value="Unassembled WGS sequence"/>
</dbReference>
<reference evidence="1 2" key="1">
    <citation type="submission" date="2023-01" db="EMBL/GenBank/DDBJ databases">
        <title>Novel diversity within Roseofilum (Cyanobacteria; Desertifilaceae) from marine benthic mats with descriptions of four novel species.</title>
        <authorList>
            <person name="Wang Y."/>
            <person name="Berthold D.E."/>
            <person name="Hu J."/>
            <person name="Lefler F.W."/>
            <person name="Laughinghouse H.D. IV."/>
        </authorList>
    </citation>
    <scope>NUCLEOTIDE SEQUENCE [LARGE SCALE GENOMIC DNA]</scope>
    <source>
        <strain evidence="1 2">BLCC-M154</strain>
    </source>
</reference>
<evidence type="ECO:0000313" key="1">
    <source>
        <dbReference type="EMBL" id="MDJ1172343.1"/>
    </source>
</evidence>
<proteinExistence type="predicted"/>